<organism evidence="2 3">
    <name type="scientific">Ophiocordyceps polyrhachis-furcata BCC 54312</name>
    <dbReference type="NCBI Taxonomy" id="1330021"/>
    <lineage>
        <taxon>Eukaryota</taxon>
        <taxon>Fungi</taxon>
        <taxon>Dikarya</taxon>
        <taxon>Ascomycota</taxon>
        <taxon>Pezizomycotina</taxon>
        <taxon>Sordariomycetes</taxon>
        <taxon>Hypocreomycetidae</taxon>
        <taxon>Hypocreales</taxon>
        <taxon>Ophiocordycipitaceae</taxon>
        <taxon>Ophiocordyceps</taxon>
    </lineage>
</organism>
<dbReference type="Gene3D" id="3.40.630.30">
    <property type="match status" value="1"/>
</dbReference>
<dbReference type="PANTHER" id="PTHR42791">
    <property type="entry name" value="GNAT FAMILY ACETYLTRANSFERASE"/>
    <property type="match status" value="1"/>
</dbReference>
<accession>A0A367L6E5</accession>
<dbReference type="CDD" id="cd04301">
    <property type="entry name" value="NAT_SF"/>
    <property type="match status" value="1"/>
</dbReference>
<dbReference type="Pfam" id="PF13508">
    <property type="entry name" value="Acetyltransf_7"/>
    <property type="match status" value="1"/>
</dbReference>
<comment type="caution">
    <text evidence="2">The sequence shown here is derived from an EMBL/GenBank/DDBJ whole genome shotgun (WGS) entry which is preliminary data.</text>
</comment>
<reference evidence="2 3" key="1">
    <citation type="journal article" date="2015" name="BMC Genomics">
        <title>Insights from the genome of Ophiocordyceps polyrhachis-furcata to pathogenicity and host specificity in insect fungi.</title>
        <authorList>
            <person name="Wichadakul D."/>
            <person name="Kobmoo N."/>
            <person name="Ingsriswang S."/>
            <person name="Tangphatsornruang S."/>
            <person name="Chantasingh D."/>
            <person name="Luangsa-ard J.J."/>
            <person name="Eurwilaichitr L."/>
        </authorList>
    </citation>
    <scope>NUCLEOTIDE SEQUENCE [LARGE SCALE GENOMIC DNA]</scope>
    <source>
        <strain evidence="2 3">BCC 54312</strain>
    </source>
</reference>
<dbReference type="OrthoDB" id="196847at2759"/>
<keyword evidence="3" id="KW-1185">Reference proteome</keyword>
<gene>
    <name evidence="2" type="ORF">L249_8400</name>
</gene>
<dbReference type="STRING" id="1330021.A0A367L6E5"/>
<dbReference type="InterPro" id="IPR052523">
    <property type="entry name" value="Trichothecene_AcTrans"/>
</dbReference>
<dbReference type="AlphaFoldDB" id="A0A367L6E5"/>
<dbReference type="PROSITE" id="PS51186">
    <property type="entry name" value="GNAT"/>
    <property type="match status" value="1"/>
</dbReference>
<dbReference type="InterPro" id="IPR000182">
    <property type="entry name" value="GNAT_dom"/>
</dbReference>
<evidence type="ECO:0000313" key="3">
    <source>
        <dbReference type="Proteomes" id="UP000253664"/>
    </source>
</evidence>
<dbReference type="GO" id="GO:0016747">
    <property type="term" value="F:acyltransferase activity, transferring groups other than amino-acyl groups"/>
    <property type="evidence" value="ECO:0007669"/>
    <property type="project" value="InterPro"/>
</dbReference>
<evidence type="ECO:0000259" key="1">
    <source>
        <dbReference type="PROSITE" id="PS51186"/>
    </source>
</evidence>
<dbReference type="Proteomes" id="UP000253664">
    <property type="component" value="Unassembled WGS sequence"/>
</dbReference>
<dbReference type="EMBL" id="LKCN02000013">
    <property type="protein sequence ID" value="RCI10005.1"/>
    <property type="molecule type" value="Genomic_DNA"/>
</dbReference>
<proteinExistence type="predicted"/>
<dbReference type="InterPro" id="IPR016181">
    <property type="entry name" value="Acyl_CoA_acyltransferase"/>
</dbReference>
<sequence length="209" mass="23330">MPVRISDCTAEDAPGLAAVLYADWLDPDPWTKLCYGAVDAHEQLVHLEAVIREDLTDPEYPVAFQKARDDDTAEIVGFTQLTHLNTPANERGQVAPIPKPAGYNVPPIRDYYAKMSTARKRVMGDDPFLRKHLPFYLTEMYIKKPYQRHGLGTSLMAWATEYAASKKLPIYAEASEAGEAFYKHLGWKTVGTYSVDMGLYGASPQRASS</sequence>
<dbReference type="SUPFAM" id="SSF55729">
    <property type="entry name" value="Acyl-CoA N-acyltransferases (Nat)"/>
    <property type="match status" value="1"/>
</dbReference>
<evidence type="ECO:0000313" key="2">
    <source>
        <dbReference type="EMBL" id="RCI10005.1"/>
    </source>
</evidence>
<name>A0A367L6E5_9HYPO</name>
<feature type="domain" description="N-acetyltransferase" evidence="1">
    <location>
        <begin position="3"/>
        <end position="209"/>
    </location>
</feature>
<protein>
    <recommendedName>
        <fullName evidence="1">N-acetyltransferase domain-containing protein</fullName>
    </recommendedName>
</protein>
<dbReference type="PANTHER" id="PTHR42791:SF2">
    <property type="entry name" value="N-ACETYLTRANSFERASE DOMAIN-CONTAINING PROTEIN"/>
    <property type="match status" value="1"/>
</dbReference>